<dbReference type="InterPro" id="IPR025158">
    <property type="entry name" value="Mg_chelat-rel_C"/>
</dbReference>
<dbReference type="Pfam" id="PF13541">
    <property type="entry name" value="ChlI"/>
    <property type="match status" value="1"/>
</dbReference>
<dbReference type="InterPro" id="IPR020568">
    <property type="entry name" value="Ribosomal_Su5_D2-typ_SF"/>
</dbReference>
<evidence type="ECO:0000313" key="5">
    <source>
        <dbReference type="EMBL" id="MBI4132170.1"/>
    </source>
</evidence>
<dbReference type="Gene3D" id="3.30.230.10">
    <property type="match status" value="1"/>
</dbReference>
<comment type="similarity">
    <text evidence="1">Belongs to the Mg-chelatase subunits D/I family. ComM subfamily.</text>
</comment>
<dbReference type="AlphaFoldDB" id="A0A932YY73"/>
<feature type="domain" description="AAA+ ATPase" evidence="4">
    <location>
        <begin position="211"/>
        <end position="394"/>
    </location>
</feature>
<evidence type="ECO:0000256" key="3">
    <source>
        <dbReference type="ARBA" id="ARBA00022840"/>
    </source>
</evidence>
<comment type="caution">
    <text evidence="5">The sequence shown here is derived from an EMBL/GenBank/DDBJ whole genome shotgun (WGS) entry which is preliminary data.</text>
</comment>
<dbReference type="SUPFAM" id="SSF54211">
    <property type="entry name" value="Ribosomal protein S5 domain 2-like"/>
    <property type="match status" value="1"/>
</dbReference>
<dbReference type="NCBIfam" id="TIGR00368">
    <property type="entry name" value="YifB family Mg chelatase-like AAA ATPase"/>
    <property type="match status" value="1"/>
</dbReference>
<evidence type="ECO:0000259" key="4">
    <source>
        <dbReference type="SMART" id="SM00382"/>
    </source>
</evidence>
<dbReference type="InterPro" id="IPR000523">
    <property type="entry name" value="Mg_chelatse_chII-like_cat_dom"/>
</dbReference>
<reference evidence="5" key="1">
    <citation type="submission" date="2020-07" db="EMBL/GenBank/DDBJ databases">
        <title>Huge and variable diversity of episymbiotic CPR bacteria and DPANN archaea in groundwater ecosystems.</title>
        <authorList>
            <person name="He C.Y."/>
            <person name="Keren R."/>
            <person name="Whittaker M."/>
            <person name="Farag I.F."/>
            <person name="Doudna J."/>
            <person name="Cate J.H.D."/>
            <person name="Banfield J.F."/>
        </authorList>
    </citation>
    <scope>NUCLEOTIDE SEQUENCE</scope>
    <source>
        <strain evidence="5">NC_groundwater_1226_Ag_S-0.1um_59_124</strain>
    </source>
</reference>
<evidence type="ECO:0000313" key="6">
    <source>
        <dbReference type="Proteomes" id="UP000704960"/>
    </source>
</evidence>
<dbReference type="PANTHER" id="PTHR32039:SF7">
    <property type="entry name" value="COMPETENCE PROTEIN COMM"/>
    <property type="match status" value="1"/>
</dbReference>
<dbReference type="InterPro" id="IPR001208">
    <property type="entry name" value="MCM_dom"/>
</dbReference>
<dbReference type="InterPro" id="IPR027417">
    <property type="entry name" value="P-loop_NTPase"/>
</dbReference>
<evidence type="ECO:0000256" key="1">
    <source>
        <dbReference type="ARBA" id="ARBA00006354"/>
    </source>
</evidence>
<dbReference type="Gene3D" id="3.40.50.300">
    <property type="entry name" value="P-loop containing nucleotide triphosphate hydrolases"/>
    <property type="match status" value="1"/>
</dbReference>
<dbReference type="Proteomes" id="UP000704960">
    <property type="component" value="Unassembled WGS sequence"/>
</dbReference>
<dbReference type="CDD" id="cd00009">
    <property type="entry name" value="AAA"/>
    <property type="match status" value="1"/>
</dbReference>
<dbReference type="PRINTS" id="PR01657">
    <property type="entry name" value="MCMFAMILY"/>
</dbReference>
<gene>
    <name evidence="5" type="ORF">HY474_00890</name>
</gene>
<accession>A0A932YY73</accession>
<dbReference type="Pfam" id="PF01078">
    <property type="entry name" value="Mg_chelatase"/>
    <property type="match status" value="1"/>
</dbReference>
<dbReference type="EMBL" id="JACQMJ010000004">
    <property type="protein sequence ID" value="MBI4132170.1"/>
    <property type="molecule type" value="Genomic_DNA"/>
</dbReference>
<keyword evidence="2" id="KW-0547">Nucleotide-binding</keyword>
<dbReference type="InterPro" id="IPR014721">
    <property type="entry name" value="Ribsml_uS5_D2-typ_fold_subgr"/>
</dbReference>
<evidence type="ECO:0000256" key="2">
    <source>
        <dbReference type="ARBA" id="ARBA00022741"/>
    </source>
</evidence>
<sequence length="516" mass="55265">MVTLYSAQVVGLDATPIAIEVDLSPGLHLFSIVGLADREVQESRDRIGSAIRNIGARPPHKKSERVIVNLAPADIRKEGPAFDLPIALAFLLASGQARFQPAGKLFVGELALDGGLRPVAGVLAIAILGRLAGFKTLYVPTGNGAEATLIDELTVKEAPNLSALLDDLEGRRELPPTQHSDNIPAAADAPDLALIRGQEHAKRALEIAAAGGHNILLTGPPGTGKTILARSLATILPLLNREEIIEVTKIASVAGLLRHRGAVIRERPFRNPHHTASAVAMTGGGPSVRPGEVTLAHRGVLFLDELPEFPAQVLESLRQPLEDRVITIIRAAGAATFPADFMLVAAMNPCPCGYLTDPIRVCACSPGAVARYRRRISGPLLDRIDLMVEVGPVAAEKLEPGPTLASREPGPSEADGVAAAIRGRVEAARARQYTRLGPLRRTTNAAMSLRELKNFCRLDPACRDVLRAAYERFGLSVRSYYRIMKVSRTIADLAGAETIEPAHILEALQYRPRMEA</sequence>
<dbReference type="GO" id="GO:0003677">
    <property type="term" value="F:DNA binding"/>
    <property type="evidence" value="ECO:0007669"/>
    <property type="project" value="InterPro"/>
</dbReference>
<dbReference type="InterPro" id="IPR045006">
    <property type="entry name" value="CHLI-like"/>
</dbReference>
<name>A0A932YY73_9BACT</name>
<dbReference type="GO" id="GO:0005524">
    <property type="term" value="F:ATP binding"/>
    <property type="evidence" value="ECO:0007669"/>
    <property type="project" value="UniProtKB-KW"/>
</dbReference>
<dbReference type="SUPFAM" id="SSF52540">
    <property type="entry name" value="P-loop containing nucleoside triphosphate hydrolases"/>
    <property type="match status" value="1"/>
</dbReference>
<dbReference type="InterPro" id="IPR003593">
    <property type="entry name" value="AAA+_ATPase"/>
</dbReference>
<dbReference type="InterPro" id="IPR004482">
    <property type="entry name" value="Mg_chelat-rel"/>
</dbReference>
<organism evidence="5 6">
    <name type="scientific">Candidatus Sungiibacteriota bacterium</name>
    <dbReference type="NCBI Taxonomy" id="2750080"/>
    <lineage>
        <taxon>Bacteria</taxon>
        <taxon>Candidatus Sungiibacteriota</taxon>
    </lineage>
</organism>
<keyword evidence="3" id="KW-0067">ATP-binding</keyword>
<dbReference type="SMART" id="SM00382">
    <property type="entry name" value="AAA"/>
    <property type="match status" value="1"/>
</dbReference>
<dbReference type="PANTHER" id="PTHR32039">
    <property type="entry name" value="MAGNESIUM-CHELATASE SUBUNIT CHLI"/>
    <property type="match status" value="1"/>
</dbReference>
<protein>
    <submittedName>
        <fullName evidence="5">YifB family Mg chelatase-like AAA ATPase</fullName>
    </submittedName>
</protein>
<proteinExistence type="inferred from homology"/>
<dbReference type="Pfam" id="PF13335">
    <property type="entry name" value="Mg_chelatase_C"/>
    <property type="match status" value="1"/>
</dbReference>